<comment type="caution">
    <text evidence="6">The sequence shown here is derived from an EMBL/GenBank/DDBJ whole genome shotgun (WGS) entry which is preliminary data.</text>
</comment>
<keyword evidence="3" id="KW-0862">Zinc</keyword>
<evidence type="ECO:0000259" key="5">
    <source>
        <dbReference type="PROSITE" id="PS50089"/>
    </source>
</evidence>
<dbReference type="InterPro" id="IPR001841">
    <property type="entry name" value="Znf_RING"/>
</dbReference>
<protein>
    <recommendedName>
        <fullName evidence="5">RING-type domain-containing protein</fullName>
    </recommendedName>
</protein>
<name>A0A395T1G2_9HYPO</name>
<accession>A0A395T1G2</accession>
<evidence type="ECO:0000256" key="4">
    <source>
        <dbReference type="PROSITE-ProRule" id="PRU00175"/>
    </source>
</evidence>
<evidence type="ECO:0000256" key="3">
    <source>
        <dbReference type="ARBA" id="ARBA00022833"/>
    </source>
</evidence>
<keyword evidence="1" id="KW-0479">Metal-binding</keyword>
<feature type="domain" description="RING-type" evidence="5">
    <location>
        <begin position="52"/>
        <end position="113"/>
    </location>
</feature>
<dbReference type="Gene3D" id="3.30.40.10">
    <property type="entry name" value="Zinc/RING finger domain, C3HC4 (zinc finger)"/>
    <property type="match status" value="1"/>
</dbReference>
<sequence length="261" mass="29510">MTSQTTTKFSISSILNPEPPINQPKLVHTYWPVLRDTLLLDPSSYNNLHLDCGICLEEMTIFQHEHSYDPEMFHLSHRARIFPCGHMFGSKCALKMVNDLVRSNQPIACPVCRISLSLHRYCGHQHSGMPMPTSIRDIRNFPPTLSEGGMVADKCGDCQVTEIIMGINYLAPMLLFPLELEEDESLCVTARTPIRVWGLRPMESMESYSAKDLSIEGPLKRVFDEIKAKLKDNAKISWCSLDLGSLEICLTLCQDRRVLGN</sequence>
<dbReference type="PROSITE" id="PS50089">
    <property type="entry name" value="ZF_RING_2"/>
    <property type="match status" value="1"/>
</dbReference>
<dbReference type="SMART" id="SM00184">
    <property type="entry name" value="RING"/>
    <property type="match status" value="1"/>
</dbReference>
<dbReference type="EMBL" id="PXOG01000073">
    <property type="protein sequence ID" value="RGP78229.1"/>
    <property type="molecule type" value="Genomic_DNA"/>
</dbReference>
<gene>
    <name evidence="6" type="ORF">FLONG3_3645</name>
</gene>
<keyword evidence="7" id="KW-1185">Reference proteome</keyword>
<keyword evidence="2 4" id="KW-0863">Zinc-finger</keyword>
<dbReference type="Pfam" id="PF00097">
    <property type="entry name" value="zf-C3HC4"/>
    <property type="match status" value="1"/>
</dbReference>
<dbReference type="InterPro" id="IPR018957">
    <property type="entry name" value="Znf_C3HC4_RING-type"/>
</dbReference>
<dbReference type="Proteomes" id="UP000266234">
    <property type="component" value="Unassembled WGS sequence"/>
</dbReference>
<evidence type="ECO:0000313" key="7">
    <source>
        <dbReference type="Proteomes" id="UP000266234"/>
    </source>
</evidence>
<evidence type="ECO:0000256" key="1">
    <source>
        <dbReference type="ARBA" id="ARBA00022723"/>
    </source>
</evidence>
<dbReference type="GO" id="GO:0008270">
    <property type="term" value="F:zinc ion binding"/>
    <property type="evidence" value="ECO:0007669"/>
    <property type="project" value="UniProtKB-KW"/>
</dbReference>
<dbReference type="InterPro" id="IPR013083">
    <property type="entry name" value="Znf_RING/FYVE/PHD"/>
</dbReference>
<evidence type="ECO:0000313" key="6">
    <source>
        <dbReference type="EMBL" id="RGP78229.1"/>
    </source>
</evidence>
<organism evidence="6 7">
    <name type="scientific">Fusarium longipes</name>
    <dbReference type="NCBI Taxonomy" id="694270"/>
    <lineage>
        <taxon>Eukaryota</taxon>
        <taxon>Fungi</taxon>
        <taxon>Dikarya</taxon>
        <taxon>Ascomycota</taxon>
        <taxon>Pezizomycotina</taxon>
        <taxon>Sordariomycetes</taxon>
        <taxon>Hypocreomycetidae</taxon>
        <taxon>Hypocreales</taxon>
        <taxon>Nectriaceae</taxon>
        <taxon>Fusarium</taxon>
    </lineage>
</organism>
<reference evidence="6 7" key="1">
    <citation type="journal article" date="2018" name="PLoS Pathog.">
        <title>Evolution of structural diversity of trichothecenes, a family of toxins produced by plant pathogenic and entomopathogenic fungi.</title>
        <authorList>
            <person name="Proctor R.H."/>
            <person name="McCormick S.P."/>
            <person name="Kim H.S."/>
            <person name="Cardoza R.E."/>
            <person name="Stanley A.M."/>
            <person name="Lindo L."/>
            <person name="Kelly A."/>
            <person name="Brown D.W."/>
            <person name="Lee T."/>
            <person name="Vaughan M.M."/>
            <person name="Alexander N.J."/>
            <person name="Busman M."/>
            <person name="Gutierrez S."/>
        </authorList>
    </citation>
    <scope>NUCLEOTIDE SEQUENCE [LARGE SCALE GENOMIC DNA]</scope>
    <source>
        <strain evidence="6 7">NRRL 20695</strain>
    </source>
</reference>
<dbReference type="SUPFAM" id="SSF57850">
    <property type="entry name" value="RING/U-box"/>
    <property type="match status" value="1"/>
</dbReference>
<dbReference type="STRING" id="694270.A0A395T1G2"/>
<dbReference type="AlphaFoldDB" id="A0A395T1G2"/>
<proteinExistence type="predicted"/>
<evidence type="ECO:0000256" key="2">
    <source>
        <dbReference type="ARBA" id="ARBA00022771"/>
    </source>
</evidence>
<dbReference type="OrthoDB" id="8062037at2759"/>